<gene>
    <name evidence="2" type="ORF">GRI69_00895</name>
</gene>
<dbReference type="InterPro" id="IPR038770">
    <property type="entry name" value="Na+/solute_symporter_sf"/>
</dbReference>
<dbReference type="Pfam" id="PF13593">
    <property type="entry name" value="SBF_like"/>
    <property type="match status" value="1"/>
</dbReference>
<feature type="transmembrane region" description="Helical" evidence="1">
    <location>
        <begin position="229"/>
        <end position="251"/>
    </location>
</feature>
<dbReference type="PANTHER" id="PTHR18640">
    <property type="entry name" value="SOLUTE CARRIER FAMILY 10 MEMBER 7"/>
    <property type="match status" value="1"/>
</dbReference>
<feature type="transmembrane region" description="Helical" evidence="1">
    <location>
        <begin position="39"/>
        <end position="56"/>
    </location>
</feature>
<dbReference type="Proteomes" id="UP000448199">
    <property type="component" value="Unassembled WGS sequence"/>
</dbReference>
<dbReference type="GO" id="GO:0005886">
    <property type="term" value="C:plasma membrane"/>
    <property type="evidence" value="ECO:0007669"/>
    <property type="project" value="TreeGrafter"/>
</dbReference>
<comment type="caution">
    <text evidence="2">The sequence shown here is derived from an EMBL/GenBank/DDBJ whole genome shotgun (WGS) entry which is preliminary data.</text>
</comment>
<evidence type="ECO:0000256" key="1">
    <source>
        <dbReference type="SAM" id="Phobius"/>
    </source>
</evidence>
<dbReference type="InterPro" id="IPR016833">
    <property type="entry name" value="Put_Na-Bile_cotransptr"/>
</dbReference>
<accession>A0A844XMI2</accession>
<organism evidence="2 3">
    <name type="scientific">Qipengyuania vulgaris</name>
    <dbReference type="NCBI Taxonomy" id="291985"/>
    <lineage>
        <taxon>Bacteria</taxon>
        <taxon>Pseudomonadati</taxon>
        <taxon>Pseudomonadota</taxon>
        <taxon>Alphaproteobacteria</taxon>
        <taxon>Sphingomonadales</taxon>
        <taxon>Erythrobacteraceae</taxon>
        <taxon>Qipengyuania</taxon>
    </lineage>
</organism>
<evidence type="ECO:0000313" key="3">
    <source>
        <dbReference type="Proteomes" id="UP000448199"/>
    </source>
</evidence>
<name>A0A844XMI2_9SPHN</name>
<dbReference type="OrthoDB" id="9792271at2"/>
<feature type="transmembrane region" description="Helical" evidence="1">
    <location>
        <begin position="68"/>
        <end position="87"/>
    </location>
</feature>
<keyword evidence="1" id="KW-0472">Membrane</keyword>
<feature type="transmembrane region" description="Helical" evidence="1">
    <location>
        <begin position="203"/>
        <end position="223"/>
    </location>
</feature>
<feature type="transmembrane region" description="Helical" evidence="1">
    <location>
        <begin position="164"/>
        <end position="182"/>
    </location>
</feature>
<keyword evidence="1" id="KW-0812">Transmembrane</keyword>
<feature type="transmembrane region" description="Helical" evidence="1">
    <location>
        <begin position="292"/>
        <end position="316"/>
    </location>
</feature>
<dbReference type="Gene3D" id="1.20.1530.20">
    <property type="match status" value="1"/>
</dbReference>
<dbReference type="AlphaFoldDB" id="A0A844XMI2"/>
<sequence>MALRSIISDPMLRMLALAIALAAILPATGDARSLAQWAANIGIFVLFLLNGMRIRRSEIIAGTANVRFLLPLSIWVFGAMALVGLGFSRLAPADVPTVVATGFLYLGVLPTTIQSSTSYSSLARGNVALSVIAAALLSLIGVFLSVPLFLALGGAGDGMVGSDAVLKIIAILIVPFTIGQLIQGRTQELIASHKPRIATLDRLVIALAVYVAFSGAVEQDVWARIDGVGWLWTGLLVLAFLVIGHVGAWLTGTALLLSQSDRVAFLFAGAQKSAAIGAPLATVLFAPEMAGFIVLPLLLYHFFQLVLAAPIASYLAGSVRHHASDYDGRTTRS</sequence>
<evidence type="ECO:0000313" key="2">
    <source>
        <dbReference type="EMBL" id="MXO46820.1"/>
    </source>
</evidence>
<keyword evidence="3" id="KW-1185">Reference proteome</keyword>
<protein>
    <submittedName>
        <fullName evidence="2">Bile acid:sodium symporter</fullName>
    </submittedName>
</protein>
<reference evidence="2 3" key="1">
    <citation type="submission" date="2019-12" db="EMBL/GenBank/DDBJ databases">
        <title>Genomic-based taxomic classification of the family Erythrobacteraceae.</title>
        <authorList>
            <person name="Xu L."/>
        </authorList>
    </citation>
    <scope>NUCLEOTIDE SEQUENCE [LARGE SCALE GENOMIC DNA]</scope>
    <source>
        <strain evidence="2 3">DSM 17792</strain>
    </source>
</reference>
<dbReference type="EMBL" id="WTYC01000001">
    <property type="protein sequence ID" value="MXO46820.1"/>
    <property type="molecule type" value="Genomic_DNA"/>
</dbReference>
<dbReference type="PANTHER" id="PTHR18640:SF5">
    <property type="entry name" value="SODIUM_BILE ACID COTRANSPORTER 7"/>
    <property type="match status" value="1"/>
</dbReference>
<keyword evidence="1" id="KW-1133">Transmembrane helix</keyword>
<proteinExistence type="predicted"/>
<feature type="transmembrane region" description="Helical" evidence="1">
    <location>
        <begin position="263"/>
        <end position="286"/>
    </location>
</feature>
<feature type="transmembrane region" description="Helical" evidence="1">
    <location>
        <begin position="125"/>
        <end position="152"/>
    </location>
</feature>
<feature type="transmembrane region" description="Helical" evidence="1">
    <location>
        <begin position="93"/>
        <end position="113"/>
    </location>
</feature>